<evidence type="ECO:0000256" key="1">
    <source>
        <dbReference type="SAM" id="MobiDB-lite"/>
    </source>
</evidence>
<evidence type="ECO:0008006" key="5">
    <source>
        <dbReference type="Google" id="ProtNLM"/>
    </source>
</evidence>
<evidence type="ECO:0000313" key="3">
    <source>
        <dbReference type="EMBL" id="KAF4305086.1"/>
    </source>
</evidence>
<sequence length="414" mass="42963">MNRFTDIAKGGWHPEKNSSKPSYAQEPGLKDRAKGILGRGNKDPYAEQRNHQSRPLSSLKDPATFAPPPKHQAYYGNGASASGSTGTATPASAGLGAPLTQNQVQYSQQRQIAAAQAQEEEEYKPPPGPYRVDTTGLSTSHLPPPPVRRPGQESPEVASPARTTPALPHAPSQKPRLPPRLPPRQNSHPDLHAPAPPPTYQESVQTPPTNPSQGILNQGALNRLGQAGVNVSGFGIGRTASPPVPTRNASNAPPPPPARTASPAQSGQLGELQSRFGKLNTGSSQPAATPGGGTTFAQKQAAFNTARSFHKDPSSVSFSDMRSAASTANNFRERHGEQVAAGVKTANGLNQKYGVVDRVNSVASGSGAASTASPPPGPVGKKPPPPPPPKKKGLTDNGAASPPPVPLSSKPRPS</sequence>
<feature type="compositionally biased region" description="Pro residues" evidence="1">
    <location>
        <begin position="401"/>
        <end position="414"/>
    </location>
</feature>
<feature type="compositionally biased region" description="Low complexity" evidence="1">
    <location>
        <begin position="108"/>
        <end position="117"/>
    </location>
</feature>
<protein>
    <recommendedName>
        <fullName evidence="5">Gmp synthase protein</fullName>
    </recommendedName>
</protein>
<organism evidence="2 4">
    <name type="scientific">Botryosphaeria dothidea</name>
    <dbReference type="NCBI Taxonomy" id="55169"/>
    <lineage>
        <taxon>Eukaryota</taxon>
        <taxon>Fungi</taxon>
        <taxon>Dikarya</taxon>
        <taxon>Ascomycota</taxon>
        <taxon>Pezizomycotina</taxon>
        <taxon>Dothideomycetes</taxon>
        <taxon>Dothideomycetes incertae sedis</taxon>
        <taxon>Botryosphaeriales</taxon>
        <taxon>Botryosphaeriaceae</taxon>
        <taxon>Botryosphaeria</taxon>
    </lineage>
</organism>
<evidence type="ECO:0000313" key="2">
    <source>
        <dbReference type="EMBL" id="KAF4300740.1"/>
    </source>
</evidence>
<feature type="compositionally biased region" description="Low complexity" evidence="1">
    <location>
        <begin position="78"/>
        <end position="99"/>
    </location>
</feature>
<evidence type="ECO:0000313" key="4">
    <source>
        <dbReference type="Proteomes" id="UP000572817"/>
    </source>
</evidence>
<accession>A0A8H4IGF5</accession>
<dbReference type="EMBL" id="WWBZ02000082">
    <property type="protein sequence ID" value="KAF4300740.1"/>
    <property type="molecule type" value="Genomic_DNA"/>
</dbReference>
<feature type="compositionally biased region" description="Polar residues" evidence="1">
    <location>
        <begin position="314"/>
        <end position="330"/>
    </location>
</feature>
<feature type="compositionally biased region" description="Pro residues" evidence="1">
    <location>
        <begin position="373"/>
        <end position="388"/>
    </location>
</feature>
<feature type="compositionally biased region" description="Polar residues" evidence="1">
    <location>
        <begin position="200"/>
        <end position="220"/>
    </location>
</feature>
<feature type="region of interest" description="Disordered" evidence="1">
    <location>
        <begin position="1"/>
        <end position="414"/>
    </location>
</feature>
<keyword evidence="4" id="KW-1185">Reference proteome</keyword>
<dbReference type="Proteomes" id="UP000572817">
    <property type="component" value="Unassembled WGS sequence"/>
</dbReference>
<name>A0A8H4IGF5_9PEZI</name>
<gene>
    <name evidence="3" type="ORF">GTA08_BOTSDO07300</name>
    <name evidence="2" type="ORF">GTA08_BOTSDO11492</name>
</gene>
<reference evidence="2 4" key="1">
    <citation type="submission" date="2020-04" db="EMBL/GenBank/DDBJ databases">
        <title>Genome Assembly and Annotation of Botryosphaeria dothidea sdau 11-99, a Latent Pathogen of Apple Fruit Ring Rot in China.</title>
        <authorList>
            <person name="Yu C."/>
            <person name="Diao Y."/>
            <person name="Lu Q."/>
            <person name="Zhao J."/>
            <person name="Cui S."/>
            <person name="Peng C."/>
            <person name="He B."/>
            <person name="Liu H."/>
        </authorList>
    </citation>
    <scope>NUCLEOTIDE SEQUENCE [LARGE SCALE GENOMIC DNA]</scope>
    <source>
        <strain evidence="2">Sdau11-99</strain>
        <strain evidence="4">sdau11-99</strain>
    </source>
</reference>
<dbReference type="OrthoDB" id="3357271at2759"/>
<feature type="compositionally biased region" description="Polar residues" evidence="1">
    <location>
        <begin position="295"/>
        <end position="307"/>
    </location>
</feature>
<dbReference type="EMBL" id="WWBZ02000040">
    <property type="protein sequence ID" value="KAF4305086.1"/>
    <property type="molecule type" value="Genomic_DNA"/>
</dbReference>
<feature type="compositionally biased region" description="Low complexity" evidence="1">
    <location>
        <begin position="361"/>
        <end position="372"/>
    </location>
</feature>
<comment type="caution">
    <text evidence="2">The sequence shown here is derived from an EMBL/GenBank/DDBJ whole genome shotgun (WGS) entry which is preliminary data.</text>
</comment>
<dbReference type="AlphaFoldDB" id="A0A8H4IGF5"/>
<feature type="compositionally biased region" description="Basic and acidic residues" evidence="1">
    <location>
        <begin position="28"/>
        <end position="50"/>
    </location>
</feature>
<proteinExistence type="predicted"/>